<evidence type="ECO:0000256" key="5">
    <source>
        <dbReference type="ARBA" id="ARBA00043089"/>
    </source>
</evidence>
<reference evidence="6" key="1">
    <citation type="submission" date="2022-07" db="EMBL/GenBank/DDBJ databases">
        <title>Genome analysis of Parmales, a sister group of diatoms, reveals the evolutionary specialization of diatoms from phago-mixotrophs to photoautotrophs.</title>
        <authorList>
            <person name="Ban H."/>
            <person name="Sato S."/>
            <person name="Yoshikawa S."/>
            <person name="Kazumasa Y."/>
            <person name="Nakamura Y."/>
            <person name="Ichinomiya M."/>
            <person name="Saitoh K."/>
            <person name="Sato N."/>
            <person name="Blanc-Mathieu R."/>
            <person name="Endo H."/>
            <person name="Kuwata A."/>
            <person name="Ogata H."/>
        </authorList>
    </citation>
    <scope>NUCLEOTIDE SEQUENCE</scope>
</reference>
<organism evidence="6 7">
    <name type="scientific">Triparma retinervis</name>
    <dbReference type="NCBI Taxonomy" id="2557542"/>
    <lineage>
        <taxon>Eukaryota</taxon>
        <taxon>Sar</taxon>
        <taxon>Stramenopiles</taxon>
        <taxon>Ochrophyta</taxon>
        <taxon>Bolidophyceae</taxon>
        <taxon>Parmales</taxon>
        <taxon>Triparmaceae</taxon>
        <taxon>Triparma</taxon>
    </lineage>
</organism>
<dbReference type="InterPro" id="IPR010527">
    <property type="entry name" value="PSII_PsbU"/>
</dbReference>
<dbReference type="Gene3D" id="1.10.150.320">
    <property type="entry name" value="Photosystem II 12 kDa extrinsic protein"/>
    <property type="match status" value="1"/>
</dbReference>
<name>A0A9W6ZPI8_9STRA</name>
<comment type="subcellular location">
    <subcellularLocation>
        <location evidence="1">Membrane</location>
        <topology evidence="1">Peripheral membrane protein</topology>
    </subcellularLocation>
</comment>
<evidence type="ECO:0000256" key="4">
    <source>
        <dbReference type="ARBA" id="ARBA00023136"/>
    </source>
</evidence>
<evidence type="ECO:0000313" key="6">
    <source>
        <dbReference type="EMBL" id="GMH55736.1"/>
    </source>
</evidence>
<protein>
    <recommendedName>
        <fullName evidence="5">Photosystem II 12 kDa extrinsic protein</fullName>
    </recommendedName>
</protein>
<proteinExistence type="inferred from homology"/>
<comment type="caution">
    <text evidence="6">The sequence shown here is derived from an EMBL/GenBank/DDBJ whole genome shotgun (WGS) entry which is preliminary data.</text>
</comment>
<keyword evidence="3" id="KW-0793">Thylakoid</keyword>
<dbReference type="GO" id="GO:0019898">
    <property type="term" value="C:extrinsic component of membrane"/>
    <property type="evidence" value="ECO:0007669"/>
    <property type="project" value="InterPro"/>
</dbReference>
<gene>
    <name evidence="6" type="ORF">TrRE_jg10051</name>
</gene>
<dbReference type="Proteomes" id="UP001165082">
    <property type="component" value="Unassembled WGS sequence"/>
</dbReference>
<comment type="similarity">
    <text evidence="2">Belongs to the PsbU family.</text>
</comment>
<dbReference type="SUPFAM" id="SSF81585">
    <property type="entry name" value="PsbU/PolX domain-like"/>
    <property type="match status" value="1"/>
</dbReference>
<evidence type="ECO:0000256" key="1">
    <source>
        <dbReference type="ARBA" id="ARBA00004170"/>
    </source>
</evidence>
<evidence type="ECO:0000256" key="2">
    <source>
        <dbReference type="ARBA" id="ARBA00010827"/>
    </source>
</evidence>
<dbReference type="OrthoDB" id="190276at2759"/>
<dbReference type="GO" id="GO:0015979">
    <property type="term" value="P:photosynthesis"/>
    <property type="evidence" value="ECO:0007669"/>
    <property type="project" value="InterPro"/>
</dbReference>
<dbReference type="GO" id="GO:0009523">
    <property type="term" value="C:photosystem II"/>
    <property type="evidence" value="ECO:0007669"/>
    <property type="project" value="InterPro"/>
</dbReference>
<sequence length="101" mass="11673">MIDVNNAVAREFSTLPGTYPTIATKLVKRGPFSTKAEMYASLDSPEEKERLKQYDRNLKIAKRDSEVRRYKESQICKYECKGGGSDYRSKQIAGLQQDRRY</sequence>
<evidence type="ECO:0000256" key="3">
    <source>
        <dbReference type="ARBA" id="ARBA00023078"/>
    </source>
</evidence>
<keyword evidence="4" id="KW-0472">Membrane</keyword>
<dbReference type="GO" id="GO:0042549">
    <property type="term" value="P:photosystem II stabilization"/>
    <property type="evidence" value="ECO:0007669"/>
    <property type="project" value="InterPro"/>
</dbReference>
<accession>A0A9W6ZPI8</accession>
<dbReference type="EMBL" id="BRXZ01000852">
    <property type="protein sequence ID" value="GMH55736.1"/>
    <property type="molecule type" value="Genomic_DNA"/>
</dbReference>
<dbReference type="AlphaFoldDB" id="A0A9W6ZPI8"/>
<dbReference type="Pfam" id="PF06514">
    <property type="entry name" value="PsbU"/>
    <property type="match status" value="1"/>
</dbReference>
<keyword evidence="7" id="KW-1185">Reference proteome</keyword>
<evidence type="ECO:0000313" key="7">
    <source>
        <dbReference type="Proteomes" id="UP001165082"/>
    </source>
</evidence>